<reference evidence="4" key="1">
    <citation type="submission" date="2017-09" db="EMBL/GenBank/DDBJ databases">
        <title>Depth-based differentiation of microbial function through sediment-hosted aquifers and enrichment of novel symbionts in the deep terrestrial subsurface.</title>
        <authorList>
            <person name="Probst A.J."/>
            <person name="Ladd B."/>
            <person name="Jarett J.K."/>
            <person name="Geller-Mcgrath D.E."/>
            <person name="Sieber C.M.K."/>
            <person name="Emerson J.B."/>
            <person name="Anantharaman K."/>
            <person name="Thomas B.C."/>
            <person name="Malmstrom R."/>
            <person name="Stieglmeier M."/>
            <person name="Klingl A."/>
            <person name="Woyke T."/>
            <person name="Ryan C.M."/>
            <person name="Banfield J.F."/>
        </authorList>
    </citation>
    <scope>NUCLEOTIDE SEQUENCE [LARGE SCALE GENOMIC DNA]</scope>
</reference>
<evidence type="ECO:0000256" key="1">
    <source>
        <dbReference type="SAM" id="MobiDB-lite"/>
    </source>
</evidence>
<dbReference type="AlphaFoldDB" id="A0A2H0UH73"/>
<sequence length="261" mass="28900">MKINEEEFNKSAELLKGVRLTEAEKSAMLSNIYQTKIAPEPSTVASPFVFSSMFMRDRVMVALASFVLILTGGGYAAAGSLPGDPLYGIKVNVLEPLALGLTFDETAKNEYKIELLQRRVTELQTLKLKADINLASEEESYHAAERNVTELEASAIYDNSGVNIEVEASINTYNSLISEPFHLETKVMKGVLTPSPDEEEDEEEKEDETILQNNTGQIEGIVAESLDEIEEDVKETKSTVEKEIKEKIEDVTNPITESLGF</sequence>
<evidence type="ECO:0000313" key="4">
    <source>
        <dbReference type="Proteomes" id="UP000229612"/>
    </source>
</evidence>
<name>A0A2H0UH73_9BACT</name>
<evidence type="ECO:0000256" key="2">
    <source>
        <dbReference type="SAM" id="Phobius"/>
    </source>
</evidence>
<feature type="compositionally biased region" description="Acidic residues" evidence="1">
    <location>
        <begin position="196"/>
        <end position="209"/>
    </location>
</feature>
<gene>
    <name evidence="3" type="ORF">COU14_02700</name>
</gene>
<comment type="caution">
    <text evidence="3">The sequence shown here is derived from an EMBL/GenBank/DDBJ whole genome shotgun (WGS) entry which is preliminary data.</text>
</comment>
<organism evidence="3 4">
    <name type="scientific">Candidatus Kaiserbacteria bacterium CG10_big_fil_rev_8_21_14_0_10_44_10</name>
    <dbReference type="NCBI Taxonomy" id="1974606"/>
    <lineage>
        <taxon>Bacteria</taxon>
        <taxon>Candidatus Kaiseribacteriota</taxon>
    </lineage>
</organism>
<feature type="transmembrane region" description="Helical" evidence="2">
    <location>
        <begin position="59"/>
        <end position="78"/>
    </location>
</feature>
<proteinExistence type="predicted"/>
<protein>
    <recommendedName>
        <fullName evidence="5">DUF5667 domain-containing protein</fullName>
    </recommendedName>
</protein>
<evidence type="ECO:0000313" key="3">
    <source>
        <dbReference type="EMBL" id="PIR85741.1"/>
    </source>
</evidence>
<dbReference type="Proteomes" id="UP000229612">
    <property type="component" value="Unassembled WGS sequence"/>
</dbReference>
<keyword evidence="2" id="KW-0472">Membrane</keyword>
<keyword evidence="2" id="KW-0812">Transmembrane</keyword>
<evidence type="ECO:0008006" key="5">
    <source>
        <dbReference type="Google" id="ProtNLM"/>
    </source>
</evidence>
<keyword evidence="2" id="KW-1133">Transmembrane helix</keyword>
<accession>A0A2H0UH73</accession>
<dbReference type="EMBL" id="PFBG01000030">
    <property type="protein sequence ID" value="PIR85741.1"/>
    <property type="molecule type" value="Genomic_DNA"/>
</dbReference>
<feature type="region of interest" description="Disordered" evidence="1">
    <location>
        <begin position="193"/>
        <end position="214"/>
    </location>
</feature>